<reference evidence="3" key="1">
    <citation type="journal article" date="2022" name="bioRxiv">
        <title>Genomics of Preaxostyla Flagellates Illuminates Evolutionary Transitions and the Path Towards Mitochondrial Loss.</title>
        <authorList>
            <person name="Novak L.V.F."/>
            <person name="Treitli S.C."/>
            <person name="Pyrih J."/>
            <person name="Halakuc P."/>
            <person name="Pipaliya S.V."/>
            <person name="Vacek V."/>
            <person name="Brzon O."/>
            <person name="Soukal P."/>
            <person name="Eme L."/>
            <person name="Dacks J.B."/>
            <person name="Karnkowska A."/>
            <person name="Elias M."/>
            <person name="Hampl V."/>
        </authorList>
    </citation>
    <scope>NUCLEOTIDE SEQUENCE</scope>
    <source>
        <strain evidence="3">RCP-MX</strain>
    </source>
</reference>
<proteinExistence type="predicted"/>
<name>A0ABQ8UGS9_9EUKA</name>
<feature type="transmembrane region" description="Helical" evidence="2">
    <location>
        <begin position="87"/>
        <end position="107"/>
    </location>
</feature>
<evidence type="ECO:0000313" key="3">
    <source>
        <dbReference type="EMBL" id="KAJ4458454.1"/>
    </source>
</evidence>
<evidence type="ECO:0000256" key="1">
    <source>
        <dbReference type="SAM" id="MobiDB-lite"/>
    </source>
</evidence>
<keyword evidence="2" id="KW-1133">Transmembrane helix</keyword>
<organism evidence="3 4">
    <name type="scientific">Paratrimastix pyriformis</name>
    <dbReference type="NCBI Taxonomy" id="342808"/>
    <lineage>
        <taxon>Eukaryota</taxon>
        <taxon>Metamonada</taxon>
        <taxon>Preaxostyla</taxon>
        <taxon>Paratrimastigidae</taxon>
        <taxon>Paratrimastix</taxon>
    </lineage>
</organism>
<sequence length="260" mass="29995">MRRTVSEDDGIGETTPLKFEEEIEEEHHREEEQINSLLEIGSRNNEQISEENVHRCWLEDWQAKLKAWKDQQSRRQQMIDHRRGRRMVIILGCYLILLTLIGLLFSMTGDGFVLSFTRVWTYLFYALIGLEYISVFVAFCFPTPCPPALSAPRDGEAEAQAGALTAIFVLTAYDKEGRLERTLRSITPDLGYGLYDLGQWLWVSMTWGMVEHWLLGYGQHGLEVADLGMTMVDLGMTWGVVDRGQHDLEYVWLHDLGYDL</sequence>
<protein>
    <submittedName>
        <fullName evidence="3">Uncharacterized protein</fullName>
    </submittedName>
</protein>
<keyword evidence="2" id="KW-0812">Transmembrane</keyword>
<dbReference type="Proteomes" id="UP001141327">
    <property type="component" value="Unassembled WGS sequence"/>
</dbReference>
<evidence type="ECO:0000256" key="2">
    <source>
        <dbReference type="SAM" id="Phobius"/>
    </source>
</evidence>
<keyword evidence="4" id="KW-1185">Reference proteome</keyword>
<evidence type="ECO:0000313" key="4">
    <source>
        <dbReference type="Proteomes" id="UP001141327"/>
    </source>
</evidence>
<feature type="region of interest" description="Disordered" evidence="1">
    <location>
        <begin position="1"/>
        <end position="21"/>
    </location>
</feature>
<gene>
    <name evidence="3" type="ORF">PAPYR_5847</name>
</gene>
<dbReference type="EMBL" id="JAPMOS010000029">
    <property type="protein sequence ID" value="KAJ4458454.1"/>
    <property type="molecule type" value="Genomic_DNA"/>
</dbReference>
<accession>A0ABQ8UGS9</accession>
<feature type="transmembrane region" description="Helical" evidence="2">
    <location>
        <begin position="119"/>
        <end position="141"/>
    </location>
</feature>
<keyword evidence="2" id="KW-0472">Membrane</keyword>
<comment type="caution">
    <text evidence="3">The sequence shown here is derived from an EMBL/GenBank/DDBJ whole genome shotgun (WGS) entry which is preliminary data.</text>
</comment>